<dbReference type="InterPro" id="IPR012967">
    <property type="entry name" value="COMT_dimerisation"/>
</dbReference>
<gene>
    <name evidence="7" type="ordered locus">SBI_00214</name>
</gene>
<evidence type="ECO:0000256" key="3">
    <source>
        <dbReference type="ARBA" id="ARBA00022691"/>
    </source>
</evidence>
<keyword evidence="3" id="KW-0949">S-adenosyl-L-methionine</keyword>
<dbReference type="CDD" id="cd02440">
    <property type="entry name" value="AdoMet_MTases"/>
    <property type="match status" value="1"/>
</dbReference>
<evidence type="ECO:0000313" key="8">
    <source>
        <dbReference type="Proteomes" id="UP000000377"/>
    </source>
</evidence>
<feature type="domain" description="O-methyltransferase dimerisation" evidence="6">
    <location>
        <begin position="16"/>
        <end position="84"/>
    </location>
</feature>
<dbReference type="HOGENOM" id="CLU_005533_4_0_11"/>
<dbReference type="Proteomes" id="UP000000377">
    <property type="component" value="Chromosome"/>
</dbReference>
<dbReference type="PROSITE" id="PS51683">
    <property type="entry name" value="SAM_OMT_II"/>
    <property type="match status" value="1"/>
</dbReference>
<evidence type="ECO:0000259" key="5">
    <source>
        <dbReference type="Pfam" id="PF00891"/>
    </source>
</evidence>
<dbReference type="EMBL" id="CP002047">
    <property type="protein sequence ID" value="ADI03335.1"/>
    <property type="molecule type" value="Genomic_DNA"/>
</dbReference>
<evidence type="ECO:0000256" key="4">
    <source>
        <dbReference type="SAM" id="Phobius"/>
    </source>
</evidence>
<evidence type="ECO:0000313" key="7">
    <source>
        <dbReference type="EMBL" id="ADI03335.1"/>
    </source>
</evidence>
<keyword evidence="4" id="KW-1133">Transmembrane helix</keyword>
<dbReference type="Gene3D" id="1.10.10.10">
    <property type="entry name" value="Winged helix-like DNA-binding domain superfamily/Winged helix DNA-binding domain"/>
    <property type="match status" value="1"/>
</dbReference>
<dbReference type="KEGG" id="sbh:SBI_00214"/>
<keyword evidence="4" id="KW-0472">Membrane</keyword>
<dbReference type="PATRIC" id="fig|749414.3.peg.225"/>
<dbReference type="InterPro" id="IPR029063">
    <property type="entry name" value="SAM-dependent_MTases_sf"/>
</dbReference>
<evidence type="ECO:0000256" key="2">
    <source>
        <dbReference type="ARBA" id="ARBA00022679"/>
    </source>
</evidence>
<dbReference type="InterPro" id="IPR016461">
    <property type="entry name" value="COMT-like"/>
</dbReference>
<keyword evidence="2 7" id="KW-0808">Transferase</keyword>
<dbReference type="eggNOG" id="COG2813">
    <property type="taxonomic scope" value="Bacteria"/>
</dbReference>
<dbReference type="Pfam" id="PF00891">
    <property type="entry name" value="Methyltransf_2"/>
    <property type="match status" value="1"/>
</dbReference>
<keyword evidence="8" id="KW-1185">Reference proteome</keyword>
<dbReference type="Gene3D" id="1.20.58.1390">
    <property type="match status" value="1"/>
</dbReference>
<feature type="domain" description="O-methyltransferase C-terminal" evidence="5">
    <location>
        <begin position="137"/>
        <end position="325"/>
    </location>
</feature>
<feature type="transmembrane region" description="Helical" evidence="4">
    <location>
        <begin position="12"/>
        <end position="34"/>
    </location>
</feature>
<keyword evidence="1 7" id="KW-0489">Methyltransferase</keyword>
<dbReference type="InterPro" id="IPR036388">
    <property type="entry name" value="WH-like_DNA-bd_sf"/>
</dbReference>
<accession>D7BWH9</accession>
<dbReference type="InterPro" id="IPR001077">
    <property type="entry name" value="COMT_C"/>
</dbReference>
<dbReference type="SUPFAM" id="SSF46785">
    <property type="entry name" value="Winged helix' DNA-binding domain"/>
    <property type="match status" value="1"/>
</dbReference>
<dbReference type="RefSeq" id="WP_014172814.1">
    <property type="nucleotide sequence ID" value="NC_016582.1"/>
</dbReference>
<dbReference type="PANTHER" id="PTHR43712">
    <property type="entry name" value="PUTATIVE (AFU_ORTHOLOGUE AFUA_4G14580)-RELATED"/>
    <property type="match status" value="1"/>
</dbReference>
<reference evidence="7 8" key="1">
    <citation type="journal article" date="2010" name="J. Bacteriol.">
        <title>Genome sequence of the milbemycin-producing bacterium Streptomyces bingchenggensis.</title>
        <authorList>
            <person name="Wang X.J."/>
            <person name="Yan Y.J."/>
            <person name="Zhang B."/>
            <person name="An J."/>
            <person name="Wang J.J."/>
            <person name="Tian J."/>
            <person name="Jiang L."/>
            <person name="Chen Y.H."/>
            <person name="Huang S.X."/>
            <person name="Yin M."/>
            <person name="Zhang J."/>
            <person name="Gao A.L."/>
            <person name="Liu C.X."/>
            <person name="Zhu Z.X."/>
            <person name="Xiang W.S."/>
        </authorList>
    </citation>
    <scope>NUCLEOTIDE SEQUENCE [LARGE SCALE GENOMIC DNA]</scope>
    <source>
        <strain evidence="7 8">BCW-1</strain>
    </source>
</reference>
<dbReference type="Pfam" id="PF08100">
    <property type="entry name" value="Dimerisation"/>
    <property type="match status" value="1"/>
</dbReference>
<dbReference type="Gene3D" id="3.40.50.150">
    <property type="entry name" value="Vaccinia Virus protein VP39"/>
    <property type="match status" value="1"/>
</dbReference>
<dbReference type="GO" id="GO:0046983">
    <property type="term" value="F:protein dimerization activity"/>
    <property type="evidence" value="ECO:0007669"/>
    <property type="project" value="InterPro"/>
</dbReference>
<dbReference type="PANTHER" id="PTHR43712:SF2">
    <property type="entry name" value="O-METHYLTRANSFERASE CICE"/>
    <property type="match status" value="1"/>
</dbReference>
<sequence length="356" mass="38600">MTAKSPLTKDDLVGILFGAGAFQMLHAGCELGLFRLLRRRPALSPSQVAKELGLHARPVQILLLGTTALGLTARTDGRYRNGELVEELFQEGTWDIIEDLAEFQQKVTGPAALDFVASLRQNTNVGLRHIPGDGDDLYRRLTGHPQLSQLFYRCMKSWSTLSNPILVENADLSGVGNVLDVGGGDGVNSIALAMANPGVAFTVFDLPGTAAIAQHKIRLQGLSDRVGVVEGDMFADPFPTGHDCLLFANQLVIWSPEENRSLLRKAYEALPDGGRVLIFSAMSDDTGDGPLYAALDNVYFATLPTGNSMIYHWAQYEEWLAEAGFCEVVRLPGKTWTPHGLIAARKRMPSAPGGVK</sequence>
<name>D7BWH9_STRBB</name>
<organism evidence="7 8">
    <name type="scientific">Streptomyces bingchenggensis (strain BCW-1)</name>
    <dbReference type="NCBI Taxonomy" id="749414"/>
    <lineage>
        <taxon>Bacteria</taxon>
        <taxon>Bacillati</taxon>
        <taxon>Actinomycetota</taxon>
        <taxon>Actinomycetes</taxon>
        <taxon>Kitasatosporales</taxon>
        <taxon>Streptomycetaceae</taxon>
        <taxon>Streptomyces</taxon>
    </lineage>
</organism>
<proteinExistence type="predicted"/>
<dbReference type="InterPro" id="IPR036390">
    <property type="entry name" value="WH_DNA-bd_sf"/>
</dbReference>
<evidence type="ECO:0000256" key="1">
    <source>
        <dbReference type="ARBA" id="ARBA00022603"/>
    </source>
</evidence>
<dbReference type="GO" id="GO:0008171">
    <property type="term" value="F:O-methyltransferase activity"/>
    <property type="evidence" value="ECO:0007669"/>
    <property type="project" value="InterPro"/>
</dbReference>
<dbReference type="GO" id="GO:0032259">
    <property type="term" value="P:methylation"/>
    <property type="evidence" value="ECO:0007669"/>
    <property type="project" value="UniProtKB-KW"/>
</dbReference>
<dbReference type="STRING" id="749414.SBI_00214"/>
<evidence type="ECO:0000259" key="6">
    <source>
        <dbReference type="Pfam" id="PF08100"/>
    </source>
</evidence>
<dbReference type="SUPFAM" id="SSF53335">
    <property type="entry name" value="S-adenosyl-L-methionine-dependent methyltransferases"/>
    <property type="match status" value="1"/>
</dbReference>
<protein>
    <submittedName>
        <fullName evidence="7">O-methyltransferase family protein</fullName>
    </submittedName>
</protein>
<dbReference type="AlphaFoldDB" id="D7BWH9"/>
<keyword evidence="4" id="KW-0812">Transmembrane</keyword>